<dbReference type="SUPFAM" id="SSF52047">
    <property type="entry name" value="RNI-like"/>
    <property type="match status" value="1"/>
</dbReference>
<proteinExistence type="predicted"/>
<evidence type="ECO:0000313" key="1">
    <source>
        <dbReference type="EMBL" id="KAF5371812.1"/>
    </source>
</evidence>
<name>A0A8H5LW67_9AGAR</name>
<sequence>MLLDSFNRWFNVSFNLSYRILQRSKFKDAVKRAQAPSSYTTLLQSFAISFGDTHIVRGSPFLFELLSTASQLESLYLDKFSPDFKLPFSQLHELNVRNLDRSVQILECLSMCHDLQETELSCLSLRHDDLDGATGIRLPKLHTFDLCLAACNTNGHHIFPYLNLPALRDFGILMDEARPQEEATLLSHSLQDLITRSGCQLTTLTLSTGLSDKDLVQILSLTPNLSHLDLGHLECRAVTNSFLEKMTLSHERSDAGHALVPHLTYLHILFDAFECEIPPASLPTPSLILAMVKSRRMLDRDSEGLQTFCLEAYHTSNGFSQLQNWVLSLIRDAEPGLRELEEDGLELDLYLDY</sequence>
<dbReference type="InterPro" id="IPR032675">
    <property type="entry name" value="LRR_dom_sf"/>
</dbReference>
<accession>A0A8H5LW67</accession>
<evidence type="ECO:0000313" key="2">
    <source>
        <dbReference type="Proteomes" id="UP000559256"/>
    </source>
</evidence>
<protein>
    <submittedName>
        <fullName evidence="1">Uncharacterized protein</fullName>
    </submittedName>
</protein>
<keyword evidence="2" id="KW-1185">Reference proteome</keyword>
<reference evidence="1 2" key="1">
    <citation type="journal article" date="2020" name="ISME J.">
        <title>Uncovering the hidden diversity of litter-decomposition mechanisms in mushroom-forming fungi.</title>
        <authorList>
            <person name="Floudas D."/>
            <person name="Bentzer J."/>
            <person name="Ahren D."/>
            <person name="Johansson T."/>
            <person name="Persson P."/>
            <person name="Tunlid A."/>
        </authorList>
    </citation>
    <scope>NUCLEOTIDE SEQUENCE [LARGE SCALE GENOMIC DNA]</scope>
    <source>
        <strain evidence="1 2">CBS 291.85</strain>
    </source>
</reference>
<comment type="caution">
    <text evidence="1">The sequence shown here is derived from an EMBL/GenBank/DDBJ whole genome shotgun (WGS) entry which is preliminary data.</text>
</comment>
<dbReference type="AlphaFoldDB" id="A0A8H5LW67"/>
<organism evidence="1 2">
    <name type="scientific">Tetrapyrgos nigripes</name>
    <dbReference type="NCBI Taxonomy" id="182062"/>
    <lineage>
        <taxon>Eukaryota</taxon>
        <taxon>Fungi</taxon>
        <taxon>Dikarya</taxon>
        <taxon>Basidiomycota</taxon>
        <taxon>Agaricomycotina</taxon>
        <taxon>Agaricomycetes</taxon>
        <taxon>Agaricomycetidae</taxon>
        <taxon>Agaricales</taxon>
        <taxon>Marasmiineae</taxon>
        <taxon>Marasmiaceae</taxon>
        <taxon>Tetrapyrgos</taxon>
    </lineage>
</organism>
<gene>
    <name evidence="1" type="ORF">D9758_003383</name>
</gene>
<dbReference type="Gene3D" id="3.80.10.10">
    <property type="entry name" value="Ribonuclease Inhibitor"/>
    <property type="match status" value="1"/>
</dbReference>
<dbReference type="EMBL" id="JAACJM010000007">
    <property type="protein sequence ID" value="KAF5371812.1"/>
    <property type="molecule type" value="Genomic_DNA"/>
</dbReference>
<dbReference type="Proteomes" id="UP000559256">
    <property type="component" value="Unassembled WGS sequence"/>
</dbReference>